<keyword evidence="5" id="KW-1133">Transmembrane helix</keyword>
<evidence type="ECO:0000256" key="8">
    <source>
        <dbReference type="SAM" id="SignalP"/>
    </source>
</evidence>
<evidence type="ECO:0000313" key="10">
    <source>
        <dbReference type="Proteomes" id="UP000824596"/>
    </source>
</evidence>
<name>A0A9P8MW54_9HYPO</name>
<keyword evidence="6" id="KW-0472">Membrane</keyword>
<keyword evidence="2" id="KW-0328">Glycosyltransferase</keyword>
<keyword evidence="10" id="KW-1185">Reference proteome</keyword>
<organism evidence="9 10">
    <name type="scientific">Hirsutella rhossiliensis</name>
    <dbReference type="NCBI Taxonomy" id="111463"/>
    <lineage>
        <taxon>Eukaryota</taxon>
        <taxon>Fungi</taxon>
        <taxon>Dikarya</taxon>
        <taxon>Ascomycota</taxon>
        <taxon>Pezizomycotina</taxon>
        <taxon>Sordariomycetes</taxon>
        <taxon>Hypocreomycetidae</taxon>
        <taxon>Hypocreales</taxon>
        <taxon>Ophiocordycipitaceae</taxon>
        <taxon>Hirsutella</taxon>
    </lineage>
</organism>
<evidence type="ECO:0000256" key="5">
    <source>
        <dbReference type="ARBA" id="ARBA00022989"/>
    </source>
</evidence>
<keyword evidence="8" id="KW-0732">Signal</keyword>
<evidence type="ECO:0000256" key="6">
    <source>
        <dbReference type="ARBA" id="ARBA00023136"/>
    </source>
</evidence>
<dbReference type="Proteomes" id="UP000824596">
    <property type="component" value="Unassembled WGS sequence"/>
</dbReference>
<dbReference type="GO" id="GO:0016020">
    <property type="term" value="C:membrane"/>
    <property type="evidence" value="ECO:0007669"/>
    <property type="project" value="UniProtKB-SubCell"/>
</dbReference>
<reference evidence="9" key="1">
    <citation type="submission" date="2021-09" db="EMBL/GenBank/DDBJ databases">
        <title>A high-quality genome of the endoparasitic fungus Hirsutella rhossiliensis with a comparison of Hirsutella genomes reveals transposable elements contributing to genome size variation.</title>
        <authorList>
            <person name="Lin R."/>
            <person name="Jiao Y."/>
            <person name="Sun X."/>
            <person name="Ling J."/>
            <person name="Xie B."/>
            <person name="Cheng X."/>
        </authorList>
    </citation>
    <scope>NUCLEOTIDE SEQUENCE</scope>
    <source>
        <strain evidence="9">HR02</strain>
    </source>
</reference>
<evidence type="ECO:0000256" key="2">
    <source>
        <dbReference type="ARBA" id="ARBA00022676"/>
    </source>
</evidence>
<keyword evidence="4" id="KW-0812">Transmembrane</keyword>
<keyword evidence="3" id="KW-0808">Transferase</keyword>
<comment type="subcellular location">
    <subcellularLocation>
        <location evidence="1">Membrane</location>
    </subcellularLocation>
</comment>
<dbReference type="SUPFAM" id="SSF53448">
    <property type="entry name" value="Nucleotide-diphospho-sugar transferases"/>
    <property type="match status" value="1"/>
</dbReference>
<evidence type="ECO:0000256" key="1">
    <source>
        <dbReference type="ARBA" id="ARBA00004370"/>
    </source>
</evidence>
<comment type="caution">
    <text evidence="9">The sequence shown here is derived from an EMBL/GenBank/DDBJ whole genome shotgun (WGS) entry which is preliminary data.</text>
</comment>
<gene>
    <name evidence="9" type="ORF">HRG_06467</name>
</gene>
<dbReference type="InterPro" id="IPR052427">
    <property type="entry name" value="Glycosyltrans_GT2/GT47"/>
</dbReference>
<feature type="chain" id="PRO_5040445074" evidence="8">
    <location>
        <begin position="19"/>
        <end position="263"/>
    </location>
</feature>
<accession>A0A9P8MW54</accession>
<evidence type="ECO:0000256" key="7">
    <source>
        <dbReference type="ARBA" id="ARBA00023180"/>
    </source>
</evidence>
<proteinExistence type="predicted"/>
<feature type="signal peptide" evidence="8">
    <location>
        <begin position="1"/>
        <end position="18"/>
    </location>
</feature>
<dbReference type="EMBL" id="JAIZPD010000006">
    <property type="protein sequence ID" value="KAH0962365.1"/>
    <property type="molecule type" value="Genomic_DNA"/>
</dbReference>
<dbReference type="OrthoDB" id="2849215at2759"/>
<dbReference type="AlphaFoldDB" id="A0A9P8MW54"/>
<dbReference type="GO" id="GO:0016757">
    <property type="term" value="F:glycosyltransferase activity"/>
    <property type="evidence" value="ECO:0007669"/>
    <property type="project" value="UniProtKB-KW"/>
</dbReference>
<protein>
    <submittedName>
        <fullName evidence="9">Glycosyltransferase like family 2 domain-containing protein</fullName>
    </submittedName>
</protein>
<sequence length="263" mass="28428">MLLPRLSRTYIFLRLLEAASTWYLSAQHKPVPVPRKPSYEAGRHVSLVVPTVDTPNEFAASLRTWASAGPKEIIVVTVPHDAARVRALVAAALVPAGVPVTVLTHPRATKRGQLSCGIRHSTGAIIAVADDDTYWKPSVLAHLLAPFEDPSVGGVGGRGRAAAPPPGRHKWNCWEAAAALRNWRFGINEAANNALGGGCFVLSGRTALYRAEILRQDAFLYAFTHDYWLGKYLLDSGCVAPNLEAVLGEEPLVSSSWYCNGLN</sequence>
<evidence type="ECO:0000256" key="4">
    <source>
        <dbReference type="ARBA" id="ARBA00022692"/>
    </source>
</evidence>
<dbReference type="PANTHER" id="PTHR47844:SF1">
    <property type="entry name" value="EXOSTOSIN-LIKE 2"/>
    <property type="match status" value="1"/>
</dbReference>
<keyword evidence="7" id="KW-0325">Glycoprotein</keyword>
<dbReference type="PANTHER" id="PTHR47844">
    <property type="entry name" value="SYNTHASE CPS1, PUTATIVE (AFU_ORTHOLOGUE AFUA_7G02500)-RELATED"/>
    <property type="match status" value="1"/>
</dbReference>
<dbReference type="Gene3D" id="3.90.550.10">
    <property type="entry name" value="Spore Coat Polysaccharide Biosynthesis Protein SpsA, Chain A"/>
    <property type="match status" value="1"/>
</dbReference>
<dbReference type="RefSeq" id="XP_044719878.1">
    <property type="nucleotide sequence ID" value="XM_044864938.1"/>
</dbReference>
<dbReference type="GeneID" id="68355596"/>
<dbReference type="Pfam" id="PF13641">
    <property type="entry name" value="Glyco_tranf_2_3"/>
    <property type="match status" value="1"/>
</dbReference>
<evidence type="ECO:0000256" key="3">
    <source>
        <dbReference type="ARBA" id="ARBA00022679"/>
    </source>
</evidence>
<evidence type="ECO:0000313" key="9">
    <source>
        <dbReference type="EMBL" id="KAH0962365.1"/>
    </source>
</evidence>
<dbReference type="InterPro" id="IPR029044">
    <property type="entry name" value="Nucleotide-diphossugar_trans"/>
</dbReference>